<dbReference type="Proteomes" id="UP000008044">
    <property type="component" value="Chromosome"/>
</dbReference>
<name>A0A0H3I7S4_PECPM</name>
<dbReference type="eggNOG" id="ENOG5031UKT">
    <property type="taxonomic scope" value="Bacteria"/>
</dbReference>
<reference evidence="1 2" key="1">
    <citation type="journal article" date="2012" name="J. Bacteriol.">
        <title>Genome sequence of Pectobacterium sp. strain SCC3193.</title>
        <authorList>
            <person name="Koskinen J.P."/>
            <person name="Laine P."/>
            <person name="Niemi O."/>
            <person name="Nykyri J."/>
            <person name="Harjunpaa H."/>
            <person name="Auvinen P."/>
            <person name="Paulin L."/>
            <person name="Pirhonen M."/>
            <person name="Palva T."/>
            <person name="Holm L."/>
        </authorList>
    </citation>
    <scope>NUCLEOTIDE SEQUENCE [LARGE SCALE GENOMIC DNA]</scope>
    <source>
        <strain evidence="1 2">SCC3193</strain>
    </source>
</reference>
<sequence length="309" mass="36924">MSRYDDINNYFHSENNIHMDKKRYLHLLTDSYEMYLDDIRDNPHELYMTSKIFFERISSGHMYYYMWELFFEKKINNQMLCNFIAFESMYLFVEYTSNPENIDKFKATLSRQGCALLSFLACHKNDITAYCSPFIFDKLKNINDTHRDDLDCQKLGILVIEMLASENNQTIDWDSMGIPFDRFYRDFVKEALYSKDEKTLTDWLNALCDNHLKWSARSELVENESPLLGYEISEDYQLLWPFEYQAVKNFRAKHGLSTPEIDHPLLKTPMAIDHHPDFSRWQAPEWFYPLLDKLIAINPKISFAKDLFK</sequence>
<protein>
    <submittedName>
        <fullName evidence="1">Cytoplasmic protein</fullName>
    </submittedName>
</protein>
<dbReference type="PATRIC" id="fig|1166016.3.peg.4045"/>
<organism evidence="1 2">
    <name type="scientific">Pectobacterium parmentieri</name>
    <dbReference type="NCBI Taxonomy" id="1905730"/>
    <lineage>
        <taxon>Bacteria</taxon>
        <taxon>Pseudomonadati</taxon>
        <taxon>Pseudomonadota</taxon>
        <taxon>Gammaproteobacteria</taxon>
        <taxon>Enterobacterales</taxon>
        <taxon>Pectobacteriaceae</taxon>
        <taxon>Pectobacterium</taxon>
    </lineage>
</organism>
<dbReference type="EMBL" id="CP003415">
    <property type="protein sequence ID" value="AFI92035.1"/>
    <property type="molecule type" value="Genomic_DNA"/>
</dbReference>
<dbReference type="AlphaFoldDB" id="A0A0H3I7S4"/>
<proteinExistence type="predicted"/>
<gene>
    <name evidence="1" type="ordered locus">W5S_3972</name>
</gene>
<accession>A0A0H3I7S4</accession>
<dbReference type="HOGENOM" id="CLU_075772_1_0_6"/>
<evidence type="ECO:0000313" key="1">
    <source>
        <dbReference type="EMBL" id="AFI92035.1"/>
    </source>
</evidence>
<dbReference type="KEGG" id="pec:W5S_3972"/>
<evidence type="ECO:0000313" key="2">
    <source>
        <dbReference type="Proteomes" id="UP000008044"/>
    </source>
</evidence>
<dbReference type="RefSeq" id="WP_014701475.1">
    <property type="nucleotide sequence ID" value="NC_017845.1"/>
</dbReference>